<name>K6DG00_9BACI</name>
<sequence>MVDILIYLIQLADKLEINLEEEVLNKLDKNAIKYLVTRSEEKVK</sequence>
<dbReference type="Gene3D" id="1.10.287.1080">
    <property type="entry name" value="MazG-like"/>
    <property type="match status" value="1"/>
</dbReference>
<evidence type="ECO:0008006" key="3">
    <source>
        <dbReference type="Google" id="ProtNLM"/>
    </source>
</evidence>
<reference evidence="1 2" key="1">
    <citation type="journal article" date="2012" name="Front. Microbiol.">
        <title>Redundancy and modularity in membrane-associated dissimilatory nitrate reduction in Bacillus.</title>
        <authorList>
            <person name="Heylen K."/>
            <person name="Keltjens J."/>
        </authorList>
    </citation>
    <scope>NUCLEOTIDE SEQUENCE [LARGE SCALE GENOMIC DNA]</scope>
    <source>
        <strain evidence="2">LMG 21833T</strain>
    </source>
</reference>
<gene>
    <name evidence="1" type="ORF">BABA_13882</name>
</gene>
<evidence type="ECO:0000313" key="1">
    <source>
        <dbReference type="EMBL" id="EKN66983.1"/>
    </source>
</evidence>
<comment type="caution">
    <text evidence="1">The sequence shown here is derived from an EMBL/GenBank/DDBJ whole genome shotgun (WGS) entry which is preliminary data.</text>
</comment>
<dbReference type="Proteomes" id="UP000006316">
    <property type="component" value="Unassembled WGS sequence"/>
</dbReference>
<keyword evidence="2" id="KW-1185">Reference proteome</keyword>
<dbReference type="AlphaFoldDB" id="K6DG00"/>
<accession>K6DG00</accession>
<organism evidence="1 2">
    <name type="scientific">Neobacillus bataviensis LMG 21833</name>
    <dbReference type="NCBI Taxonomy" id="1117379"/>
    <lineage>
        <taxon>Bacteria</taxon>
        <taxon>Bacillati</taxon>
        <taxon>Bacillota</taxon>
        <taxon>Bacilli</taxon>
        <taxon>Bacillales</taxon>
        <taxon>Bacillaceae</taxon>
        <taxon>Neobacillus</taxon>
    </lineage>
</organism>
<dbReference type="EMBL" id="AJLS01000097">
    <property type="protein sequence ID" value="EKN66983.1"/>
    <property type="molecule type" value="Genomic_DNA"/>
</dbReference>
<evidence type="ECO:0000313" key="2">
    <source>
        <dbReference type="Proteomes" id="UP000006316"/>
    </source>
</evidence>
<dbReference type="SUPFAM" id="SSF101386">
    <property type="entry name" value="all-alpha NTP pyrophosphatases"/>
    <property type="match status" value="1"/>
</dbReference>
<protein>
    <recommendedName>
        <fullName evidence="3">MazG nucleotide pyrophosphohydrolase</fullName>
    </recommendedName>
</protein>
<proteinExistence type="predicted"/>
<dbReference type="PATRIC" id="fig|1117379.3.peg.2865"/>